<evidence type="ECO:0000256" key="1">
    <source>
        <dbReference type="SAM" id="Phobius"/>
    </source>
</evidence>
<evidence type="ECO:0000313" key="2">
    <source>
        <dbReference type="EMBL" id="MFD1586170.1"/>
    </source>
</evidence>
<dbReference type="EMBL" id="JBHUDJ010000002">
    <property type="protein sequence ID" value="MFD1586170.1"/>
    <property type="molecule type" value="Genomic_DNA"/>
</dbReference>
<dbReference type="AlphaFoldDB" id="A0ABD6C7H2"/>
<keyword evidence="3" id="KW-1185">Reference proteome</keyword>
<accession>A0ABD6C7H2</accession>
<proteinExistence type="predicted"/>
<dbReference type="Proteomes" id="UP001597119">
    <property type="component" value="Unassembled WGS sequence"/>
</dbReference>
<keyword evidence="1" id="KW-0472">Membrane</keyword>
<organism evidence="2 3">
    <name type="scientific">Halorientalis brevis</name>
    <dbReference type="NCBI Taxonomy" id="1126241"/>
    <lineage>
        <taxon>Archaea</taxon>
        <taxon>Methanobacteriati</taxon>
        <taxon>Methanobacteriota</taxon>
        <taxon>Stenosarchaea group</taxon>
        <taxon>Halobacteria</taxon>
        <taxon>Halobacteriales</taxon>
        <taxon>Haloarculaceae</taxon>
        <taxon>Halorientalis</taxon>
    </lineage>
</organism>
<keyword evidence="1" id="KW-1133">Transmembrane helix</keyword>
<name>A0ABD6C7H2_9EURY</name>
<keyword evidence="1" id="KW-0812">Transmembrane</keyword>
<dbReference type="RefSeq" id="WP_247376430.1">
    <property type="nucleotide sequence ID" value="NZ_JALLGV010000002.1"/>
</dbReference>
<protein>
    <recommendedName>
        <fullName evidence="4">Holin</fullName>
    </recommendedName>
</protein>
<evidence type="ECO:0008006" key="4">
    <source>
        <dbReference type="Google" id="ProtNLM"/>
    </source>
</evidence>
<reference evidence="2 3" key="1">
    <citation type="journal article" date="2019" name="Int. J. Syst. Evol. Microbiol.">
        <title>The Global Catalogue of Microorganisms (GCM) 10K type strain sequencing project: providing services to taxonomists for standard genome sequencing and annotation.</title>
        <authorList>
            <consortium name="The Broad Institute Genomics Platform"/>
            <consortium name="The Broad Institute Genome Sequencing Center for Infectious Disease"/>
            <person name="Wu L."/>
            <person name="Ma J."/>
        </authorList>
    </citation>
    <scope>NUCLEOTIDE SEQUENCE [LARGE SCALE GENOMIC DNA]</scope>
    <source>
        <strain evidence="2 3">CGMCC 1.12125</strain>
    </source>
</reference>
<feature type="transmembrane region" description="Helical" evidence="1">
    <location>
        <begin position="35"/>
        <end position="55"/>
    </location>
</feature>
<sequence length="99" mass="11003">MINKEEQFERAFRDIMSGASGGFIATWSLNGKSDFFIVIMGVVLIVLVGSLYVGLQRINKMSESLEYKNADIIVTESSKTGVKYEITEGTKTKDNRKAS</sequence>
<comment type="caution">
    <text evidence="2">The sequence shown here is derived from an EMBL/GenBank/DDBJ whole genome shotgun (WGS) entry which is preliminary data.</text>
</comment>
<gene>
    <name evidence="2" type="ORF">ACFR9U_04190</name>
</gene>
<evidence type="ECO:0000313" key="3">
    <source>
        <dbReference type="Proteomes" id="UP001597119"/>
    </source>
</evidence>